<dbReference type="InterPro" id="IPR024445">
    <property type="entry name" value="Tnp_ISXO2-like"/>
</dbReference>
<name>A0A6P7S9V7_9MOLL</name>
<dbReference type="SMART" id="SM01126">
    <property type="entry name" value="DDE_Tnp_IS1595"/>
    <property type="match status" value="1"/>
</dbReference>
<gene>
    <name evidence="3" type="primary">LOC115210589</name>
</gene>
<feature type="domain" description="ISXO2-like transposase" evidence="1">
    <location>
        <begin position="126"/>
        <end position="272"/>
    </location>
</feature>
<reference evidence="3" key="1">
    <citation type="submission" date="2025-08" db="UniProtKB">
        <authorList>
            <consortium name="RefSeq"/>
        </authorList>
    </citation>
    <scope>IDENTIFICATION</scope>
</reference>
<organism evidence="2 3">
    <name type="scientific">Octopus sinensis</name>
    <name type="common">East Asian common octopus</name>
    <dbReference type="NCBI Taxonomy" id="2607531"/>
    <lineage>
        <taxon>Eukaryota</taxon>
        <taxon>Metazoa</taxon>
        <taxon>Spiralia</taxon>
        <taxon>Lophotrochozoa</taxon>
        <taxon>Mollusca</taxon>
        <taxon>Cephalopoda</taxon>
        <taxon>Coleoidea</taxon>
        <taxon>Octopodiformes</taxon>
        <taxon>Octopoda</taxon>
        <taxon>Incirrata</taxon>
        <taxon>Octopodidae</taxon>
        <taxon>Octopus</taxon>
    </lineage>
</organism>
<dbReference type="PANTHER" id="PTHR47163">
    <property type="entry name" value="DDE_TNP_IS1595 DOMAIN-CONTAINING PROTEIN"/>
    <property type="match status" value="1"/>
</dbReference>
<proteinExistence type="predicted"/>
<dbReference type="AlphaFoldDB" id="A0A6P7S9V7"/>
<accession>A0A6P7S9V7</accession>
<protein>
    <submittedName>
        <fullName evidence="3">Uncharacterized protein LOC115210589</fullName>
    </submittedName>
</protein>
<dbReference type="PANTHER" id="PTHR47163:SF2">
    <property type="entry name" value="SI:DKEY-17M8.2"/>
    <property type="match status" value="1"/>
</dbReference>
<keyword evidence="2" id="KW-1185">Reference proteome</keyword>
<evidence type="ECO:0000259" key="1">
    <source>
        <dbReference type="SMART" id="SM01126"/>
    </source>
</evidence>
<dbReference type="Pfam" id="PF12762">
    <property type="entry name" value="DDE_Tnp_IS1595"/>
    <property type="match status" value="1"/>
</dbReference>
<sequence>MLYEIESIVKDFDSIYSFLKDKKVLSSSTPICSKCHREMTLIKHNQEKIFRCPTHKGEKESITKKSYLENSRLKLHDFIHVIYCWGSNLTITGAIAMTGLSKSTVIQWYQYMRDICSNNLINNPYQIGGVGHVVEVDESLMCKRKYNRRRTPQERWVFGGYDREDKKGFILFVADRSSETLLPIIKKFIRPGTTIHSDCWPAYNGIAEMDVTPKYIHFTVNHSQNFVDPLTGVHTNSVECYWKNAKRKFKTMMGVHSTMVDSYLDEFLWKTVWANCIRLLDEYSETSFRMV</sequence>
<evidence type="ECO:0000313" key="2">
    <source>
        <dbReference type="Proteomes" id="UP000515154"/>
    </source>
</evidence>
<dbReference type="RefSeq" id="XP_029635052.1">
    <property type="nucleotide sequence ID" value="XM_029779192.1"/>
</dbReference>
<dbReference type="InterPro" id="IPR053164">
    <property type="entry name" value="IS1016-like_transposase"/>
</dbReference>
<dbReference type="NCBIfam" id="NF033547">
    <property type="entry name" value="transpos_IS1595"/>
    <property type="match status" value="1"/>
</dbReference>
<dbReference type="Proteomes" id="UP000515154">
    <property type="component" value="Linkage group LG4"/>
</dbReference>
<dbReference type="KEGG" id="osn:115210589"/>
<evidence type="ECO:0000313" key="3">
    <source>
        <dbReference type="RefSeq" id="XP_029635052.1"/>
    </source>
</evidence>